<keyword evidence="1" id="KW-0472">Membrane</keyword>
<evidence type="ECO:0000313" key="2">
    <source>
        <dbReference type="EMBL" id="EOZ97131.1"/>
    </source>
</evidence>
<organism evidence="2 3">
    <name type="scientific">Indibacter alkaliphilus (strain CCUG 57479 / KCTC 22604 / LW1)</name>
    <dbReference type="NCBI Taxonomy" id="1189612"/>
    <lineage>
        <taxon>Bacteria</taxon>
        <taxon>Pseudomonadati</taxon>
        <taxon>Bacteroidota</taxon>
        <taxon>Cytophagia</taxon>
        <taxon>Cytophagales</taxon>
        <taxon>Cyclobacteriaceae</taxon>
    </lineage>
</organism>
<comment type="caution">
    <text evidence="2">The sequence shown here is derived from an EMBL/GenBank/DDBJ whole genome shotgun (WGS) entry which is preliminary data.</text>
</comment>
<feature type="transmembrane region" description="Helical" evidence="1">
    <location>
        <begin position="20"/>
        <end position="40"/>
    </location>
</feature>
<dbReference type="AlphaFoldDB" id="S2DYD0"/>
<dbReference type="EMBL" id="ALWO02000030">
    <property type="protein sequence ID" value="EOZ97131.1"/>
    <property type="molecule type" value="Genomic_DNA"/>
</dbReference>
<name>S2DYD0_INDAL</name>
<reference evidence="2 3" key="1">
    <citation type="journal article" date="2013" name="Genome Announc.">
        <title>Draft Genome Sequence of Indibacter alkaliphilus Strain LW1T, Isolated from Lonar Lake, a Haloalkaline Lake in the Buldana District of Maharashtra, India.</title>
        <authorList>
            <person name="Singh A."/>
            <person name="Kumar Jangir P."/>
            <person name="Sharma R."/>
            <person name="Singh A."/>
            <person name="Kumar Pinnaka A."/>
            <person name="Shivaji S."/>
        </authorList>
    </citation>
    <scope>NUCLEOTIDE SEQUENCE [LARGE SCALE GENOMIC DNA]</scope>
    <source>
        <strain evidence="3">CCUG 57479 / KCTC 22604 / LW1</strain>
    </source>
</reference>
<keyword evidence="3" id="KW-1185">Reference proteome</keyword>
<proteinExistence type="predicted"/>
<sequence>MSFVFPSRPGLMGFFVFFEIVQNSLPAILLHILGMALVWIKTDFH</sequence>
<evidence type="ECO:0000256" key="1">
    <source>
        <dbReference type="SAM" id="Phobius"/>
    </source>
</evidence>
<keyword evidence="1" id="KW-1133">Transmembrane helix</keyword>
<evidence type="ECO:0000313" key="3">
    <source>
        <dbReference type="Proteomes" id="UP000006073"/>
    </source>
</evidence>
<keyword evidence="1" id="KW-0812">Transmembrane</keyword>
<gene>
    <name evidence="2" type="ORF">A33Q_1779</name>
</gene>
<dbReference type="Proteomes" id="UP000006073">
    <property type="component" value="Unassembled WGS sequence"/>
</dbReference>
<protein>
    <submittedName>
        <fullName evidence="2">Uncharacterized protein</fullName>
    </submittedName>
</protein>
<accession>S2DYD0</accession>